<sequence>MQLMLITVLTFDLDNDIVGEPDIECLDEQIRVHVKTRKNFAGRIYAKGKADNPECSKDDFVKQRTKKPHMDLKFGQCGMKTLRSTDPRGMYYGITLVVSFHTMFITKVDQAFHVKCFFEESSKGLTAELGVSMIATTEFEARHSISGCTYSIHSSSIEEIDAGRPAGRAIQFARVGDRVLHQWHCEDQMYGILINNCYVTDGFGKRADVVDAKGCPVDPMLITGIRYSPDLQRAYAESQVFKFADRPGVWFFCRIQMCMKKAGMCDSMTPPVCAGTQAGRPRITEEMKQKTGEKVAIRPGKKVPRPKKKEGKGGETEDYSLEPSELNEEDYNSESVDHEYAEYDEDVTIPPNLNDLLAKLPEDVSADSLQKMFRDSVEDRRTLLRGFEFLNQVTNSSVLYSLVSVFYSRFSVPEFDEKHDESPIIAGRILVYDIDEEPPLTERDRFRQSGRSLLFSFLSFFFNFSL</sequence>
<dbReference type="PROSITE" id="PS51034">
    <property type="entry name" value="ZP_2"/>
    <property type="match status" value="1"/>
</dbReference>
<dbReference type="Pfam" id="PF25301">
    <property type="entry name" value="CUT_C"/>
    <property type="match status" value="1"/>
</dbReference>
<dbReference type="Pfam" id="PF25057">
    <property type="entry name" value="CUT_N"/>
    <property type="match status" value="1"/>
</dbReference>
<dbReference type="STRING" id="51028.A0A0N4UVR6"/>
<feature type="compositionally biased region" description="Acidic residues" evidence="8">
    <location>
        <begin position="316"/>
        <end position="332"/>
    </location>
</feature>
<evidence type="ECO:0000313" key="10">
    <source>
        <dbReference type="EMBL" id="VDD86112.1"/>
    </source>
</evidence>
<evidence type="ECO:0000313" key="11">
    <source>
        <dbReference type="Proteomes" id="UP000274131"/>
    </source>
</evidence>
<feature type="compositionally biased region" description="Basic and acidic residues" evidence="8">
    <location>
        <begin position="283"/>
        <end position="296"/>
    </location>
</feature>
<evidence type="ECO:0000256" key="8">
    <source>
        <dbReference type="SAM" id="MobiDB-lite"/>
    </source>
</evidence>
<keyword evidence="3" id="KW-1003">Cell membrane</keyword>
<name>A0A0N4UVR6_ENTVE</name>
<dbReference type="GO" id="GO:0042302">
    <property type="term" value="F:structural constituent of cuticle"/>
    <property type="evidence" value="ECO:0007669"/>
    <property type="project" value="UniProtKB-KW"/>
</dbReference>
<evidence type="ECO:0000313" key="12">
    <source>
        <dbReference type="WBParaSite" id="EVEC_0000154701-mRNA-1"/>
    </source>
</evidence>
<feature type="domain" description="ZP" evidence="9">
    <location>
        <begin position="24"/>
        <end position="272"/>
    </location>
</feature>
<dbReference type="GO" id="GO:0005886">
    <property type="term" value="C:plasma membrane"/>
    <property type="evidence" value="ECO:0007669"/>
    <property type="project" value="UniProtKB-SubCell"/>
</dbReference>
<feature type="region of interest" description="Disordered" evidence="8">
    <location>
        <begin position="283"/>
        <end position="334"/>
    </location>
</feature>
<dbReference type="SMART" id="SM00241">
    <property type="entry name" value="ZP"/>
    <property type="match status" value="1"/>
</dbReference>
<protein>
    <submittedName>
        <fullName evidence="12">ZP domain-containing protein</fullName>
    </submittedName>
</protein>
<proteinExistence type="predicted"/>
<evidence type="ECO:0000256" key="2">
    <source>
        <dbReference type="ARBA" id="ARBA00022460"/>
    </source>
</evidence>
<evidence type="ECO:0000256" key="3">
    <source>
        <dbReference type="ARBA" id="ARBA00022475"/>
    </source>
</evidence>
<evidence type="ECO:0000256" key="4">
    <source>
        <dbReference type="ARBA" id="ARBA00022692"/>
    </source>
</evidence>
<evidence type="ECO:0000259" key="9">
    <source>
        <dbReference type="PROSITE" id="PS51034"/>
    </source>
</evidence>
<evidence type="ECO:0000256" key="6">
    <source>
        <dbReference type="ARBA" id="ARBA00022989"/>
    </source>
</evidence>
<keyword evidence="4" id="KW-0812">Transmembrane</keyword>
<dbReference type="OrthoDB" id="6139674at2759"/>
<dbReference type="Proteomes" id="UP000274131">
    <property type="component" value="Unassembled WGS sequence"/>
</dbReference>
<dbReference type="PANTHER" id="PTHR22907">
    <property type="entry name" value="GH04558P"/>
    <property type="match status" value="1"/>
</dbReference>
<evidence type="ECO:0000256" key="7">
    <source>
        <dbReference type="ARBA" id="ARBA00023136"/>
    </source>
</evidence>
<evidence type="ECO:0000256" key="1">
    <source>
        <dbReference type="ARBA" id="ARBA00004251"/>
    </source>
</evidence>
<reference evidence="10 11" key="2">
    <citation type="submission" date="2018-10" db="EMBL/GenBank/DDBJ databases">
        <authorList>
            <consortium name="Pathogen Informatics"/>
        </authorList>
    </citation>
    <scope>NUCLEOTIDE SEQUENCE [LARGE SCALE GENOMIC DNA]</scope>
</reference>
<comment type="subcellular location">
    <subcellularLocation>
        <location evidence="1">Cell membrane</location>
        <topology evidence="1">Single-pass type I membrane protein</topology>
    </subcellularLocation>
</comment>
<gene>
    <name evidence="10" type="ORF">EVEC_LOCUS1255</name>
</gene>
<organism evidence="12">
    <name type="scientific">Enterobius vermicularis</name>
    <name type="common">Human pinworm</name>
    <dbReference type="NCBI Taxonomy" id="51028"/>
    <lineage>
        <taxon>Eukaryota</taxon>
        <taxon>Metazoa</taxon>
        <taxon>Ecdysozoa</taxon>
        <taxon>Nematoda</taxon>
        <taxon>Chromadorea</taxon>
        <taxon>Rhabditida</taxon>
        <taxon>Spirurina</taxon>
        <taxon>Oxyuridomorpha</taxon>
        <taxon>Oxyuroidea</taxon>
        <taxon>Oxyuridae</taxon>
        <taxon>Enterobius</taxon>
    </lineage>
</organism>
<reference evidence="12" key="1">
    <citation type="submission" date="2017-02" db="UniProtKB">
        <authorList>
            <consortium name="WormBaseParasite"/>
        </authorList>
    </citation>
    <scope>IDENTIFICATION</scope>
</reference>
<keyword evidence="7" id="KW-0472">Membrane</keyword>
<keyword evidence="11" id="KW-1185">Reference proteome</keyword>
<dbReference type="InterPro" id="IPR057475">
    <property type="entry name" value="CUT_C"/>
</dbReference>
<dbReference type="PANTHER" id="PTHR22907:SF24">
    <property type="entry name" value="ZP DOMAIN-CONTAINING PROTEIN"/>
    <property type="match status" value="1"/>
</dbReference>
<evidence type="ECO:0000256" key="5">
    <source>
        <dbReference type="ARBA" id="ARBA00022729"/>
    </source>
</evidence>
<dbReference type="InterPro" id="IPR056953">
    <property type="entry name" value="CUT_N"/>
</dbReference>
<feature type="compositionally biased region" description="Basic residues" evidence="8">
    <location>
        <begin position="299"/>
        <end position="310"/>
    </location>
</feature>
<keyword evidence="5" id="KW-0732">Signal</keyword>
<dbReference type="EMBL" id="UXUI01007190">
    <property type="protein sequence ID" value="VDD86112.1"/>
    <property type="molecule type" value="Genomic_DNA"/>
</dbReference>
<dbReference type="InterPro" id="IPR001507">
    <property type="entry name" value="ZP_dom"/>
</dbReference>
<dbReference type="AlphaFoldDB" id="A0A0N4UVR6"/>
<dbReference type="WBParaSite" id="EVEC_0000154701-mRNA-1">
    <property type="protein sequence ID" value="EVEC_0000154701-mRNA-1"/>
    <property type="gene ID" value="EVEC_0000154701"/>
</dbReference>
<keyword evidence="2" id="KW-0193">Cuticle</keyword>
<keyword evidence="6" id="KW-1133">Transmembrane helix</keyword>
<accession>A0A0N4UVR6</accession>
<dbReference type="InterPro" id="IPR051962">
    <property type="entry name" value="Cuticlin"/>
</dbReference>